<dbReference type="EMBL" id="BMAV01022454">
    <property type="protein sequence ID" value="GFY77425.1"/>
    <property type="molecule type" value="Genomic_DNA"/>
</dbReference>
<proteinExistence type="predicted"/>
<reference evidence="1" key="1">
    <citation type="submission" date="2020-08" db="EMBL/GenBank/DDBJ databases">
        <title>Multicomponent nature underlies the extraordinary mechanical properties of spider dragline silk.</title>
        <authorList>
            <person name="Kono N."/>
            <person name="Nakamura H."/>
            <person name="Mori M."/>
            <person name="Yoshida Y."/>
            <person name="Ohtoshi R."/>
            <person name="Malay A.D."/>
            <person name="Moran D.A.P."/>
            <person name="Tomita M."/>
            <person name="Numata K."/>
            <person name="Arakawa K."/>
        </authorList>
    </citation>
    <scope>NUCLEOTIDE SEQUENCE</scope>
</reference>
<evidence type="ECO:0000313" key="4">
    <source>
        <dbReference type="Proteomes" id="UP000886998"/>
    </source>
</evidence>
<dbReference type="AlphaFoldDB" id="A0A8X6X8S3"/>
<evidence type="ECO:0000313" key="2">
    <source>
        <dbReference type="EMBL" id="GFY77425.1"/>
    </source>
</evidence>
<organism evidence="1 4">
    <name type="scientific">Trichonephila inaurata madagascariensis</name>
    <dbReference type="NCBI Taxonomy" id="2747483"/>
    <lineage>
        <taxon>Eukaryota</taxon>
        <taxon>Metazoa</taxon>
        <taxon>Ecdysozoa</taxon>
        <taxon>Arthropoda</taxon>
        <taxon>Chelicerata</taxon>
        <taxon>Arachnida</taxon>
        <taxon>Araneae</taxon>
        <taxon>Araneomorphae</taxon>
        <taxon>Entelegynae</taxon>
        <taxon>Araneoidea</taxon>
        <taxon>Nephilidae</taxon>
        <taxon>Trichonephila</taxon>
        <taxon>Trichonephila inaurata</taxon>
    </lineage>
</organism>
<gene>
    <name evidence="2" type="ORF">TNIN_281241</name>
    <name evidence="3" type="ORF">TNIN_281251</name>
    <name evidence="1" type="ORF">TNIN_421481</name>
</gene>
<dbReference type="Proteomes" id="UP000886998">
    <property type="component" value="Unassembled WGS sequence"/>
</dbReference>
<comment type="caution">
    <text evidence="1">The sequence shown here is derived from an EMBL/GenBank/DDBJ whole genome shotgun (WGS) entry which is preliminary data.</text>
</comment>
<evidence type="ECO:0000313" key="1">
    <source>
        <dbReference type="EMBL" id="GFY48321.1"/>
    </source>
</evidence>
<dbReference type="EMBL" id="BMAV01006385">
    <property type="protein sequence ID" value="GFY48321.1"/>
    <property type="molecule type" value="Genomic_DNA"/>
</dbReference>
<protein>
    <submittedName>
        <fullName evidence="1">Uncharacterized protein</fullName>
    </submittedName>
</protein>
<sequence length="118" mass="13276">MPQHLMSLNIYGKGKPIKKEECINHIPQAPRTGLRSKVKEWAVRACIGGKKVRVKMQNESLHSVMPGVTAQKKSFPIKEKTVPFVVTAKLGEFNFDLCLPFETCTSECFITPRCKSVK</sequence>
<dbReference type="EMBL" id="BMAV01022454">
    <property type="protein sequence ID" value="GFY77426.1"/>
    <property type="molecule type" value="Genomic_DNA"/>
</dbReference>
<keyword evidence="4" id="KW-1185">Reference proteome</keyword>
<evidence type="ECO:0000313" key="3">
    <source>
        <dbReference type="EMBL" id="GFY77426.1"/>
    </source>
</evidence>
<accession>A0A8X6X8S3</accession>
<name>A0A8X6X8S3_9ARAC</name>